<reference evidence="1" key="1">
    <citation type="journal article" date="2020" name="mSystems">
        <title>Genome- and Community-Level Interaction Insights into Carbon Utilization and Element Cycling Functions of Hydrothermarchaeota in Hydrothermal Sediment.</title>
        <authorList>
            <person name="Zhou Z."/>
            <person name="Liu Y."/>
            <person name="Xu W."/>
            <person name="Pan J."/>
            <person name="Luo Z.H."/>
            <person name="Li M."/>
        </authorList>
    </citation>
    <scope>NUCLEOTIDE SEQUENCE [LARGE SCALE GENOMIC DNA]</scope>
    <source>
        <strain evidence="1">SpSt-125</strain>
    </source>
</reference>
<dbReference type="AlphaFoldDB" id="A0A7J2U3Q2"/>
<evidence type="ECO:0000313" key="1">
    <source>
        <dbReference type="EMBL" id="HEM67404.1"/>
    </source>
</evidence>
<protein>
    <recommendedName>
        <fullName evidence="2">Aspartyl protease</fullName>
    </recommendedName>
</protein>
<organism evidence="1">
    <name type="scientific">Ignisphaera aggregans</name>
    <dbReference type="NCBI Taxonomy" id="334771"/>
    <lineage>
        <taxon>Archaea</taxon>
        <taxon>Thermoproteota</taxon>
        <taxon>Thermoprotei</taxon>
        <taxon>Desulfurococcales</taxon>
        <taxon>Desulfurococcaceae</taxon>
        <taxon>Ignisphaera</taxon>
    </lineage>
</organism>
<proteinExistence type="predicted"/>
<dbReference type="EMBL" id="DSEU01000050">
    <property type="protein sequence ID" value="HEM67404.1"/>
    <property type="molecule type" value="Genomic_DNA"/>
</dbReference>
<accession>A0A7J2U3Q2</accession>
<evidence type="ECO:0008006" key="2">
    <source>
        <dbReference type="Google" id="ProtNLM"/>
    </source>
</evidence>
<name>A0A7J2U3Q2_9CREN</name>
<comment type="caution">
    <text evidence="1">The sequence shown here is derived from an EMBL/GenBank/DDBJ whole genome shotgun (WGS) entry which is preliminary data.</text>
</comment>
<sequence length="118" mass="13206">MGFTFIKVRVYNFDLSMWEDIEVLVDSEAIYTSIPRNILEKLGLKPIAKQKLRLFSAEVVEHDIGGVVVEYEGRRAIVPVIFGESGDIPVLGVTALESLGYQLDPVTKKLKPVELLMV</sequence>
<gene>
    <name evidence="1" type="ORF">ENO26_07570</name>
</gene>